<reference evidence="2" key="1">
    <citation type="journal article" date="2007" name="PLoS Biol.">
        <title>Rate of evolution in brain-expressed genes in humans and other primates.</title>
        <authorList>
            <person name="Wang H.-Y."/>
            <person name="Chien H.-C."/>
            <person name="Osada N."/>
            <person name="Hashimoto K."/>
            <person name="Sugano S."/>
            <person name="Gojobori T."/>
            <person name="Chou C.-K."/>
            <person name="Tsai S.-F."/>
            <person name="Wu C.-I."/>
            <person name="Shen C.-K.J."/>
        </authorList>
    </citation>
    <scope>NUCLEOTIDE SEQUENCE</scope>
</reference>
<dbReference type="PANTHER" id="PTHR12138:SF154">
    <property type="entry name" value="PROTEIN-SERINE_THREONINE PHOSPHATASE"/>
    <property type="match status" value="1"/>
</dbReference>
<organism evidence="2">
    <name type="scientific">Macaca fascicularis</name>
    <name type="common">Crab-eating macaque</name>
    <name type="synonym">Cynomolgus monkey</name>
    <dbReference type="NCBI Taxonomy" id="9541"/>
    <lineage>
        <taxon>Eukaryota</taxon>
        <taxon>Metazoa</taxon>
        <taxon>Chordata</taxon>
        <taxon>Craniata</taxon>
        <taxon>Vertebrata</taxon>
        <taxon>Euteleostomi</taxon>
        <taxon>Mammalia</taxon>
        <taxon>Eutheria</taxon>
        <taxon>Euarchontoglires</taxon>
        <taxon>Primates</taxon>
        <taxon>Haplorrhini</taxon>
        <taxon>Catarrhini</taxon>
        <taxon>Cercopithecidae</taxon>
        <taxon>Cercopithecinae</taxon>
        <taxon>Macaca</taxon>
    </lineage>
</organism>
<evidence type="ECO:0000256" key="1">
    <source>
        <dbReference type="SAM" id="SignalP"/>
    </source>
</evidence>
<dbReference type="AlphaFoldDB" id="I7GEV6"/>
<feature type="signal peptide" evidence="1">
    <location>
        <begin position="1"/>
        <end position="19"/>
    </location>
</feature>
<sequence>MVHSYFFCFCFFSLRQSLALLPKLECSVTILANCSLDLLGSSSPPASASQVAGTTSLCHLIWIIFLNFLVEMWSCYVAQAGLKLLASRNPAISASQSAGITSVSHLTQPSFTLC</sequence>
<dbReference type="PRINTS" id="PR02045">
    <property type="entry name" value="F138DOMAIN"/>
</dbReference>
<feature type="chain" id="PRO_5003709917" evidence="1">
    <location>
        <begin position="20"/>
        <end position="114"/>
    </location>
</feature>
<accession>I7GEV6</accession>
<evidence type="ECO:0000313" key="2">
    <source>
        <dbReference type="EMBL" id="BAE91552.1"/>
    </source>
</evidence>
<dbReference type="PANTHER" id="PTHR12138">
    <property type="entry name" value="PRIMATE-EXPANDED PROTEIN FAMILY"/>
    <property type="match status" value="1"/>
</dbReference>
<name>I7GEV6_MACFA</name>
<dbReference type="EMBL" id="AB174490">
    <property type="protein sequence ID" value="BAE91552.1"/>
    <property type="molecule type" value="mRNA"/>
</dbReference>
<protein>
    <submittedName>
        <fullName evidence="2">Macaca fascicularis brain cDNA clone: QtrA-17464, similar to human FLJ41327 protein (FLJ41327), mRNA, RefSeq: NM_207485.1</fullName>
    </submittedName>
</protein>
<proteinExistence type="evidence at transcript level"/>
<keyword evidence="1" id="KW-0732">Signal</keyword>